<evidence type="ECO:0000313" key="2">
    <source>
        <dbReference type="EMBL" id="KAJ1369194.1"/>
    </source>
</evidence>
<proteinExistence type="predicted"/>
<protein>
    <submittedName>
        <fullName evidence="2">Uncharacterized protein</fullName>
    </submittedName>
</protein>
<feature type="transmembrane region" description="Helical" evidence="1">
    <location>
        <begin position="41"/>
        <end position="61"/>
    </location>
</feature>
<keyword evidence="3" id="KW-1185">Reference proteome</keyword>
<keyword evidence="1" id="KW-0472">Membrane</keyword>
<keyword evidence="1" id="KW-1133">Transmembrane helix</keyword>
<comment type="caution">
    <text evidence="2">The sequence shown here is derived from an EMBL/GenBank/DDBJ whole genome shotgun (WGS) entry which is preliminary data.</text>
</comment>
<dbReference type="EMBL" id="JAHQIW010006442">
    <property type="protein sequence ID" value="KAJ1369194.1"/>
    <property type="molecule type" value="Genomic_DNA"/>
</dbReference>
<accession>A0AAD5R531</accession>
<evidence type="ECO:0000313" key="3">
    <source>
        <dbReference type="Proteomes" id="UP001196413"/>
    </source>
</evidence>
<keyword evidence="1" id="KW-0812">Transmembrane</keyword>
<reference evidence="2" key="1">
    <citation type="submission" date="2021-06" db="EMBL/GenBank/DDBJ databases">
        <title>Parelaphostrongylus tenuis whole genome reference sequence.</title>
        <authorList>
            <person name="Garwood T.J."/>
            <person name="Larsen P.A."/>
            <person name="Fountain-Jones N.M."/>
            <person name="Garbe J.R."/>
            <person name="Macchietto M.G."/>
            <person name="Kania S.A."/>
            <person name="Gerhold R.W."/>
            <person name="Richards J.E."/>
            <person name="Wolf T.M."/>
        </authorList>
    </citation>
    <scope>NUCLEOTIDE SEQUENCE</scope>
    <source>
        <strain evidence="2">MNPRO001-30</strain>
        <tissue evidence="2">Meninges</tissue>
    </source>
</reference>
<organism evidence="2 3">
    <name type="scientific">Parelaphostrongylus tenuis</name>
    <name type="common">Meningeal worm</name>
    <dbReference type="NCBI Taxonomy" id="148309"/>
    <lineage>
        <taxon>Eukaryota</taxon>
        <taxon>Metazoa</taxon>
        <taxon>Ecdysozoa</taxon>
        <taxon>Nematoda</taxon>
        <taxon>Chromadorea</taxon>
        <taxon>Rhabditida</taxon>
        <taxon>Rhabditina</taxon>
        <taxon>Rhabditomorpha</taxon>
        <taxon>Strongyloidea</taxon>
        <taxon>Metastrongylidae</taxon>
        <taxon>Parelaphostrongylus</taxon>
    </lineage>
</organism>
<name>A0AAD5R531_PARTN</name>
<sequence length="74" mass="8090">MVTKGVIIFTANTFGVKFSKTQKQVKMNILTSMARNMTNSFMTLMLAIIPTVFGCGVMSAGQDIQERTALILQA</sequence>
<evidence type="ECO:0000256" key="1">
    <source>
        <dbReference type="SAM" id="Phobius"/>
    </source>
</evidence>
<gene>
    <name evidence="2" type="ORF">KIN20_030601</name>
</gene>
<dbReference type="AlphaFoldDB" id="A0AAD5R531"/>
<dbReference type="Proteomes" id="UP001196413">
    <property type="component" value="Unassembled WGS sequence"/>
</dbReference>